<dbReference type="InterPro" id="IPR011010">
    <property type="entry name" value="DNA_brk_join_enz"/>
</dbReference>
<keyword evidence="4" id="KW-0233">DNA recombination</keyword>
<dbReference type="GO" id="GO:0015074">
    <property type="term" value="P:DNA integration"/>
    <property type="evidence" value="ECO:0007669"/>
    <property type="project" value="UniProtKB-KW"/>
</dbReference>
<keyword evidence="3" id="KW-0238">DNA-binding</keyword>
<dbReference type="PANTHER" id="PTHR30349:SF41">
    <property type="entry name" value="INTEGRASE_RECOMBINASE PROTEIN MJ0367-RELATED"/>
    <property type="match status" value="1"/>
</dbReference>
<proteinExistence type="inferred from homology"/>
<comment type="caution">
    <text evidence="5">The sequence shown here is derived from an EMBL/GenBank/DDBJ whole genome shotgun (WGS) entry which is preliminary data.</text>
</comment>
<dbReference type="AlphaFoldDB" id="K8W5K1"/>
<keyword evidence="2" id="KW-0229">DNA integration</keyword>
<evidence type="ECO:0000256" key="3">
    <source>
        <dbReference type="ARBA" id="ARBA00023125"/>
    </source>
</evidence>
<evidence type="ECO:0000256" key="4">
    <source>
        <dbReference type="ARBA" id="ARBA00023172"/>
    </source>
</evidence>
<keyword evidence="6" id="KW-1185">Reference proteome</keyword>
<dbReference type="SUPFAM" id="SSF56349">
    <property type="entry name" value="DNA breaking-rejoining enzymes"/>
    <property type="match status" value="1"/>
</dbReference>
<evidence type="ECO:0000256" key="1">
    <source>
        <dbReference type="ARBA" id="ARBA00008857"/>
    </source>
</evidence>
<dbReference type="InterPro" id="IPR013762">
    <property type="entry name" value="Integrase-like_cat_sf"/>
</dbReference>
<dbReference type="GO" id="GO:0006310">
    <property type="term" value="P:DNA recombination"/>
    <property type="evidence" value="ECO:0007669"/>
    <property type="project" value="UniProtKB-KW"/>
</dbReference>
<dbReference type="PANTHER" id="PTHR30349">
    <property type="entry name" value="PHAGE INTEGRASE-RELATED"/>
    <property type="match status" value="1"/>
</dbReference>
<accession>K8W5K1</accession>
<dbReference type="InterPro" id="IPR050090">
    <property type="entry name" value="Tyrosine_recombinase_XerCD"/>
</dbReference>
<evidence type="ECO:0000256" key="2">
    <source>
        <dbReference type="ARBA" id="ARBA00022908"/>
    </source>
</evidence>
<evidence type="ECO:0000313" key="5">
    <source>
        <dbReference type="EMBL" id="EKT55804.1"/>
    </source>
</evidence>
<dbReference type="HOGENOM" id="CLU_022238_0_1_6"/>
<dbReference type="EMBL" id="AKKN01000010">
    <property type="protein sequence ID" value="EKT55804.1"/>
    <property type="molecule type" value="Genomic_DNA"/>
</dbReference>
<gene>
    <name evidence="5" type="ORF">OO7_12554</name>
</gene>
<dbReference type="Gene3D" id="1.10.443.10">
    <property type="entry name" value="Intergrase catalytic core"/>
    <property type="match status" value="1"/>
</dbReference>
<evidence type="ECO:0000313" key="6">
    <source>
        <dbReference type="Proteomes" id="UP000010290"/>
    </source>
</evidence>
<dbReference type="CDD" id="cd01184">
    <property type="entry name" value="INT_C_like_1"/>
    <property type="match status" value="1"/>
</dbReference>
<evidence type="ECO:0008006" key="7">
    <source>
        <dbReference type="Google" id="ProtNLM"/>
    </source>
</evidence>
<protein>
    <recommendedName>
        <fullName evidence="7">Site-specific integrase</fullName>
    </recommendedName>
</protein>
<name>K8W5K1_9GAMM</name>
<comment type="similarity">
    <text evidence="1">Belongs to the 'phage' integrase family.</text>
</comment>
<dbReference type="GO" id="GO:0003677">
    <property type="term" value="F:DNA binding"/>
    <property type="evidence" value="ECO:0007669"/>
    <property type="project" value="UniProtKB-KW"/>
</dbReference>
<organism evidence="5 6">
    <name type="scientific">Providencia sneebia DSM 19967</name>
    <dbReference type="NCBI Taxonomy" id="1141660"/>
    <lineage>
        <taxon>Bacteria</taxon>
        <taxon>Pseudomonadati</taxon>
        <taxon>Pseudomonadota</taxon>
        <taxon>Gammaproteobacteria</taxon>
        <taxon>Enterobacterales</taxon>
        <taxon>Morganellaceae</taxon>
        <taxon>Providencia</taxon>
    </lineage>
</organism>
<dbReference type="PATRIC" id="fig|1141660.3.peg.2504"/>
<dbReference type="Proteomes" id="UP000010290">
    <property type="component" value="Chromosome"/>
</dbReference>
<sequence>MLIDTITPEQGRHFRECLKTFPIGIKTKEMLAQPLSEIIKKHPHAQIISVETANSHLQKVSQFFDWIVSLGYLTYNPIPQEPLPAPRVNHKDDRAVITEEEAIQVFQHPLFTMHQGVKTKKIQQPYHFWLPLLCLFTGMRPGEACQLFTNDVEKVNDIWCIRVDNRYEKQRLKTPNAKRYIPIHQQLIDLGFLVFVKDKAGTPCEGTRLFPEIMLIQDSFATKPGEWFNHNLRDKQSLLKHVTLYSFRHYFRDKLLALHPSDEYLNKIMGHQTSSYGKALPKEQQAMHELVNKLDFSAIIAQVKPYETLDIFH</sequence>
<reference evidence="5 6" key="1">
    <citation type="journal article" date="2012" name="BMC Genomics">
        <title>Comparative genomics of bacteria in the genus Providencia isolated from wild Drosophila melanogaster.</title>
        <authorList>
            <person name="Galac M.R."/>
            <person name="Lazzaro B.P."/>
        </authorList>
    </citation>
    <scope>NUCLEOTIDE SEQUENCE [LARGE SCALE GENOMIC DNA]</scope>
    <source>
        <strain evidence="5 6">DSM 19967</strain>
    </source>
</reference>